<evidence type="ECO:0000259" key="2">
    <source>
        <dbReference type="Pfam" id="PF12937"/>
    </source>
</evidence>
<feature type="region of interest" description="Disordered" evidence="1">
    <location>
        <begin position="16"/>
        <end position="88"/>
    </location>
</feature>
<dbReference type="AlphaFoldDB" id="A0A1E3HIF0"/>
<organism evidence="3 4">
    <name type="scientific">Cryptococcus amylolentus CBS 6039</name>
    <dbReference type="NCBI Taxonomy" id="1295533"/>
    <lineage>
        <taxon>Eukaryota</taxon>
        <taxon>Fungi</taxon>
        <taxon>Dikarya</taxon>
        <taxon>Basidiomycota</taxon>
        <taxon>Agaricomycotina</taxon>
        <taxon>Tremellomycetes</taxon>
        <taxon>Tremellales</taxon>
        <taxon>Cryptococcaceae</taxon>
        <taxon>Cryptococcus</taxon>
    </lineage>
</organism>
<feature type="region of interest" description="Disordered" evidence="1">
    <location>
        <begin position="229"/>
        <end position="310"/>
    </location>
</feature>
<dbReference type="STRING" id="1295533.A0A1E3HIF0"/>
<feature type="compositionally biased region" description="Basic and acidic residues" evidence="1">
    <location>
        <begin position="293"/>
        <end position="310"/>
    </location>
</feature>
<dbReference type="OrthoDB" id="6419443at2759"/>
<keyword evidence="4" id="KW-1185">Reference proteome</keyword>
<evidence type="ECO:0000313" key="4">
    <source>
        <dbReference type="Proteomes" id="UP000094065"/>
    </source>
</evidence>
<dbReference type="RefSeq" id="XP_018991650.1">
    <property type="nucleotide sequence ID" value="XM_019140499.1"/>
</dbReference>
<dbReference type="Gene3D" id="1.20.1280.50">
    <property type="match status" value="1"/>
</dbReference>
<dbReference type="SUPFAM" id="SSF81383">
    <property type="entry name" value="F-box domain"/>
    <property type="match status" value="1"/>
</dbReference>
<protein>
    <recommendedName>
        <fullName evidence="2">F-box domain-containing protein</fullName>
    </recommendedName>
</protein>
<comment type="caution">
    <text evidence="3">The sequence shown here is derived from an EMBL/GenBank/DDBJ whole genome shotgun (WGS) entry which is preliminary data.</text>
</comment>
<name>A0A1E3HIF0_9TREE</name>
<dbReference type="GeneID" id="30157360"/>
<sequence length="310" mass="33799">MTNSSLLQTALQNLHVSQQIHQQSHTPNPPSSPGSTSSRLSSGANTPPFSDYDTDEDELVGVGKGTRPVTPTGGKSGGRLPSLLGGKSRDPLRVLPTHLSVRIFLMLDIRALARCDRVCKRWHKSSTLNYVWFLQNRNLLLPRISAPEGDKGGKTRKVDDEIEFFDPYDKSPRLSSLLPPPIPSSAQPQWTKIESKKEWKKAFKHTFKRTDPTAEPEPERGRVDIASLHSSGYSTPTGGHGYAGMGSGGASRWEPVAGEAPSSTERKLAARVAYKAMGGRKSRAKRKMGGDMGSRDKGGALDDGRFDAPW</sequence>
<feature type="compositionally biased region" description="Low complexity" evidence="1">
    <location>
        <begin position="33"/>
        <end position="42"/>
    </location>
</feature>
<dbReference type="EMBL" id="AWGJ01000009">
    <property type="protein sequence ID" value="ODN76119.1"/>
    <property type="molecule type" value="Genomic_DNA"/>
</dbReference>
<feature type="compositionally biased region" description="Basic residues" evidence="1">
    <location>
        <begin position="278"/>
        <end position="287"/>
    </location>
</feature>
<dbReference type="Proteomes" id="UP000094065">
    <property type="component" value="Unassembled WGS sequence"/>
</dbReference>
<evidence type="ECO:0000313" key="3">
    <source>
        <dbReference type="EMBL" id="ODN76119.1"/>
    </source>
</evidence>
<dbReference type="InterPro" id="IPR001810">
    <property type="entry name" value="F-box_dom"/>
</dbReference>
<reference evidence="3 4" key="1">
    <citation type="submission" date="2016-06" db="EMBL/GenBank/DDBJ databases">
        <title>Evolution of pathogenesis and genome organization in the Tremellales.</title>
        <authorList>
            <person name="Cuomo C."/>
            <person name="Litvintseva A."/>
            <person name="Heitman J."/>
            <person name="Chen Y."/>
            <person name="Sun S."/>
            <person name="Springer D."/>
            <person name="Dromer F."/>
            <person name="Young S."/>
            <person name="Zeng Q."/>
            <person name="Chapman S."/>
            <person name="Gujja S."/>
            <person name="Saif S."/>
            <person name="Birren B."/>
        </authorList>
    </citation>
    <scope>NUCLEOTIDE SEQUENCE [LARGE SCALE GENOMIC DNA]</scope>
    <source>
        <strain evidence="3 4">CBS 6039</strain>
    </source>
</reference>
<evidence type="ECO:0000256" key="1">
    <source>
        <dbReference type="SAM" id="MobiDB-lite"/>
    </source>
</evidence>
<proteinExistence type="predicted"/>
<dbReference type="InterPro" id="IPR036047">
    <property type="entry name" value="F-box-like_dom_sf"/>
</dbReference>
<dbReference type="CDD" id="cd09917">
    <property type="entry name" value="F-box_SF"/>
    <property type="match status" value="1"/>
</dbReference>
<accession>A0A1E3HIF0</accession>
<feature type="compositionally biased region" description="Gly residues" evidence="1">
    <location>
        <begin position="238"/>
        <end position="249"/>
    </location>
</feature>
<dbReference type="Pfam" id="PF12937">
    <property type="entry name" value="F-box-like"/>
    <property type="match status" value="1"/>
</dbReference>
<feature type="domain" description="F-box" evidence="2">
    <location>
        <begin position="94"/>
        <end position="132"/>
    </location>
</feature>
<gene>
    <name evidence="3" type="ORF">L202_06051</name>
</gene>